<proteinExistence type="evidence at transcript level"/>
<dbReference type="EMBL" id="JQ231023">
    <property type="protein sequence ID" value="AFC34078.1"/>
    <property type="molecule type" value="mRNA"/>
</dbReference>
<keyword evidence="2 9" id="KW-0813">Transport</keyword>
<comment type="function">
    <text evidence="9">Structural component of the gap junctions.</text>
</comment>
<evidence type="ECO:0000256" key="7">
    <source>
        <dbReference type="ARBA" id="ARBA00023136"/>
    </source>
</evidence>
<keyword evidence="5 9" id="KW-1133">Transmembrane helix</keyword>
<dbReference type="PANTHER" id="PTHR11893:SF36">
    <property type="entry name" value="INNEXIN-5"/>
    <property type="match status" value="1"/>
</dbReference>
<dbReference type="GO" id="GO:0005921">
    <property type="term" value="C:gap junction"/>
    <property type="evidence" value="ECO:0007669"/>
    <property type="project" value="UniProtKB-UniRule"/>
</dbReference>
<comment type="similarity">
    <text evidence="9">Belongs to the pannexin family.</text>
</comment>
<dbReference type="Pfam" id="PF00876">
    <property type="entry name" value="Innexin"/>
    <property type="match status" value="1"/>
</dbReference>
<dbReference type="InterPro" id="IPR000990">
    <property type="entry name" value="Innexin"/>
</dbReference>
<evidence type="ECO:0000256" key="4">
    <source>
        <dbReference type="ARBA" id="ARBA00022692"/>
    </source>
</evidence>
<accession>H9C4R7</accession>
<dbReference type="GO" id="GO:0034220">
    <property type="term" value="P:monoatomic ion transmembrane transport"/>
    <property type="evidence" value="ECO:0007669"/>
    <property type="project" value="UniProtKB-KW"/>
</dbReference>
<feature type="transmembrane region" description="Helical" evidence="9">
    <location>
        <begin position="290"/>
        <end position="310"/>
    </location>
</feature>
<keyword evidence="3" id="KW-1003">Cell membrane</keyword>
<evidence type="ECO:0000256" key="8">
    <source>
        <dbReference type="ARBA" id="ARBA00023303"/>
    </source>
</evidence>
<evidence type="ECO:0000256" key="1">
    <source>
        <dbReference type="ARBA" id="ARBA00004651"/>
    </source>
</evidence>
<evidence type="ECO:0000256" key="6">
    <source>
        <dbReference type="ARBA" id="ARBA00023065"/>
    </source>
</evidence>
<feature type="transmembrane region" description="Helical" evidence="9">
    <location>
        <begin position="30"/>
        <end position="48"/>
    </location>
</feature>
<dbReference type="PROSITE" id="PS51013">
    <property type="entry name" value="PANNEXIN"/>
    <property type="match status" value="1"/>
</dbReference>
<organism evidence="10">
    <name type="scientific">Hirudo verbana</name>
    <dbReference type="NCBI Taxonomy" id="311461"/>
    <lineage>
        <taxon>Eukaryota</taxon>
        <taxon>Metazoa</taxon>
        <taxon>Spiralia</taxon>
        <taxon>Lophotrochozoa</taxon>
        <taxon>Annelida</taxon>
        <taxon>Clitellata</taxon>
        <taxon>Hirudinea</taxon>
        <taxon>Hirudinida</taxon>
        <taxon>Hirudiniformes</taxon>
        <taxon>Hirudinidae</taxon>
        <taxon>Hirudo</taxon>
    </lineage>
</organism>
<keyword evidence="6 9" id="KW-0406">Ion transport</keyword>
<sequence length="412" mass="48805">MERLLKSVLNVREFKLHVDDDHVDRLSHRVTVIILVCFAFIISTKQFVGVPISCWCPAQFTPSHREYADTVCWVSNTYYLLTDEEIPKERLSTEKKKQVVCYYQWAPLILIFQAILSFIPCQIWRFLNQRSGVNLCTVMDAAHVCSEASYLEVREKAIRYIVNHMDRYLLSQREFRTGCMIRIKHFIAKVCCLVGGRLYGNYLITAYLSVKILYIVVAVVQLMLMEVFLGIEHCWYGAYVVDKLIKGQKWEQSERFPRVTLCEFELRQQARVHYHIVQCALTINLFNEKIFVFVWFWFVFLVIITFINVLKWLFRSLYWPGQVQYVRRRLRAFDVAQREPSVLAKFTENYLRRDGMFILRLISMNMGEVVAGEALCGLWNNYNPDKRLMVEKHGRRHMERMRINGAKKVELV</sequence>
<evidence type="ECO:0000256" key="3">
    <source>
        <dbReference type="ARBA" id="ARBA00022475"/>
    </source>
</evidence>
<evidence type="ECO:0000313" key="10">
    <source>
        <dbReference type="EMBL" id="AFC34078.1"/>
    </source>
</evidence>
<evidence type="ECO:0000256" key="2">
    <source>
        <dbReference type="ARBA" id="ARBA00022448"/>
    </source>
</evidence>
<evidence type="ECO:0000256" key="5">
    <source>
        <dbReference type="ARBA" id="ARBA00022989"/>
    </source>
</evidence>
<comment type="caution">
    <text evidence="9">Lacks conserved residue(s) required for the propagation of feature annotation.</text>
</comment>
<name>H9C4R7_9ANNE</name>
<keyword evidence="4 9" id="KW-0812">Transmembrane</keyword>
<dbReference type="GO" id="GO:0005886">
    <property type="term" value="C:plasma membrane"/>
    <property type="evidence" value="ECO:0007669"/>
    <property type="project" value="UniProtKB-SubCell"/>
</dbReference>
<protein>
    <recommendedName>
        <fullName evidence="9">Innexin</fullName>
    </recommendedName>
</protein>
<reference evidence="10" key="1">
    <citation type="journal article" date="2012" name="Dev. Genes Evol.">
        <title>The medicinal leech genome encodes 21 innexin genes: different combinations are expressed by identified central neurons.</title>
        <authorList>
            <person name="Kandarian B."/>
            <person name="Sethi J."/>
            <person name="Wu A."/>
            <person name="Baker M."/>
            <person name="Yazdani N."/>
            <person name="Kym E."/>
            <person name="Sanchez A."/>
            <person name="Edsall L."/>
            <person name="Gaasterland T."/>
            <person name="Macagno E."/>
        </authorList>
    </citation>
    <scope>NUCLEOTIDE SEQUENCE</scope>
</reference>
<feature type="transmembrane region" description="Helical" evidence="9">
    <location>
        <begin position="102"/>
        <end position="121"/>
    </location>
</feature>
<comment type="subcellular location">
    <subcellularLocation>
        <location evidence="1 9">Cell membrane</location>
        <topology evidence="1 9">Multi-pass membrane protein</topology>
    </subcellularLocation>
</comment>
<keyword evidence="7 9" id="KW-0472">Membrane</keyword>
<keyword evidence="8 9" id="KW-0407">Ion channel</keyword>
<dbReference type="PRINTS" id="PR01262">
    <property type="entry name" value="INNEXIN"/>
</dbReference>
<evidence type="ECO:0000256" key="9">
    <source>
        <dbReference type="RuleBase" id="RU010713"/>
    </source>
</evidence>
<dbReference type="PANTHER" id="PTHR11893">
    <property type="entry name" value="INNEXIN"/>
    <property type="match status" value="1"/>
</dbReference>
<gene>
    <name evidence="9" type="primary">inx</name>
</gene>
<dbReference type="AlphaFoldDB" id="H9C4R7"/>